<sequence>MHIQYTTDLFGLLLCFLFLSCLKDADTNRFKFYYLPTSLSNLTNPFVSNDNVTNSPNFTFAGGKSFYNGIYYVSTMTSGQNGFNINLSFANLFDGTELRICLNDPGCQANLLLYSVVLASGVSNLDLNLPIPGTYPVNIGGNSLNVALINNSQIISQKYNSLIYDNSAPSLSLSVSGGTYTSIQIISVTCTDSISGCKDLIYSINGADPSLSLLTDFDPLQIVSGAVFPISLGIGSGTSTLKILASDRAGNLVGPLSATYTVNLPLTPTPSVTLNSIQNGTTNASASTSIHWTSDALGDFYIVPSATDCLSITPGATIASGSLATPGTQDTVVPNGSFLEGSNSFKLCLLDASNQAGSFHFDITLDTVAPTLASTSPINGAVETDVFNRDLILTFSETMQPGTSIEVHALVT</sequence>
<dbReference type="RefSeq" id="WP_135685730.1">
    <property type="nucleotide sequence ID" value="NZ_RQEQ01000008.1"/>
</dbReference>
<evidence type="ECO:0000313" key="2">
    <source>
        <dbReference type="Proteomes" id="UP000297422"/>
    </source>
</evidence>
<evidence type="ECO:0000313" key="1">
    <source>
        <dbReference type="EMBL" id="TGM13155.1"/>
    </source>
</evidence>
<keyword evidence="2" id="KW-1185">Reference proteome</keyword>
<name>A0ABY2N0F2_9LEPT</name>
<accession>A0ABY2N0F2</accession>
<comment type="caution">
    <text evidence="1">The sequence shown here is derived from an EMBL/GenBank/DDBJ whole genome shotgun (WGS) entry which is preliminary data.</text>
</comment>
<gene>
    <name evidence="1" type="ORF">EHQ90_14255</name>
</gene>
<dbReference type="EMBL" id="RQGT01000084">
    <property type="protein sequence ID" value="TGM13155.1"/>
    <property type="molecule type" value="Genomic_DNA"/>
</dbReference>
<proteinExistence type="predicted"/>
<protein>
    <recommendedName>
        <fullName evidence="3">SbsA Ig-like domain-containing protein</fullName>
    </recommendedName>
</protein>
<dbReference type="Proteomes" id="UP000297422">
    <property type="component" value="Unassembled WGS sequence"/>
</dbReference>
<reference evidence="2" key="1">
    <citation type="journal article" date="2019" name="PLoS Negl. Trop. Dis.">
        <title>Revisiting the worldwide diversity of Leptospira species in the environment.</title>
        <authorList>
            <person name="Vincent A.T."/>
            <person name="Schiettekatte O."/>
            <person name="Bourhy P."/>
            <person name="Veyrier F.J."/>
            <person name="Picardeau M."/>
        </authorList>
    </citation>
    <scope>NUCLEOTIDE SEQUENCE [LARGE SCALE GENOMIC DNA]</scope>
    <source>
        <strain evidence="2">201702407</strain>
    </source>
</reference>
<evidence type="ECO:0008006" key="3">
    <source>
        <dbReference type="Google" id="ProtNLM"/>
    </source>
</evidence>
<organism evidence="1 2">
    <name type="scientific">Leptospira stimsonii</name>
    <dbReference type="NCBI Taxonomy" id="2202203"/>
    <lineage>
        <taxon>Bacteria</taxon>
        <taxon>Pseudomonadati</taxon>
        <taxon>Spirochaetota</taxon>
        <taxon>Spirochaetia</taxon>
        <taxon>Leptospirales</taxon>
        <taxon>Leptospiraceae</taxon>
        <taxon>Leptospira</taxon>
    </lineage>
</organism>